<name>A0A1B7JM45_9ENTR</name>
<proteinExistence type="predicted"/>
<protein>
    <submittedName>
        <fullName evidence="2">Putative exported protein</fullName>
    </submittedName>
</protein>
<evidence type="ECO:0000313" key="3">
    <source>
        <dbReference type="Proteomes" id="UP000078386"/>
    </source>
</evidence>
<dbReference type="EMBL" id="LXEU01000071">
    <property type="protein sequence ID" value="OAT48977.1"/>
    <property type="molecule type" value="Genomic_DNA"/>
</dbReference>
<evidence type="ECO:0000256" key="1">
    <source>
        <dbReference type="SAM" id="SignalP"/>
    </source>
</evidence>
<reference evidence="2 3" key="1">
    <citation type="submission" date="2016-04" db="EMBL/GenBank/DDBJ databases">
        <title>ATOL: Assembling a taxonomically balanced genome-scale reconstruction of the evolutionary history of the Enterobacteriaceae.</title>
        <authorList>
            <person name="Plunkett G.III."/>
            <person name="Neeno-Eckwall E.C."/>
            <person name="Glasner J.D."/>
            <person name="Perna N.T."/>
        </authorList>
    </citation>
    <scope>NUCLEOTIDE SEQUENCE [LARGE SCALE GENOMIC DNA]</scope>
    <source>
        <strain evidence="2 3">ATCC 51603</strain>
    </source>
</reference>
<feature type="signal peptide" evidence="1">
    <location>
        <begin position="1"/>
        <end position="22"/>
    </location>
</feature>
<feature type="chain" id="PRO_5008595408" evidence="1">
    <location>
        <begin position="23"/>
        <end position="174"/>
    </location>
</feature>
<organism evidence="2 3">
    <name type="scientific">Kluyvera georgiana ATCC 51603</name>
    <dbReference type="NCBI Taxonomy" id="1354264"/>
    <lineage>
        <taxon>Bacteria</taxon>
        <taxon>Pseudomonadati</taxon>
        <taxon>Pseudomonadota</taxon>
        <taxon>Gammaproteobacteria</taxon>
        <taxon>Enterobacterales</taxon>
        <taxon>Enterobacteriaceae</taxon>
        <taxon>Kluyvera</taxon>
    </lineage>
</organism>
<keyword evidence="3" id="KW-1185">Reference proteome</keyword>
<sequence>MSLFGKVLAASFVMMVAVSAQADMKMERKNIPELKLSIEIPQVFTPMPDDMAKIKYPSENRPQVIYSDERGKASLGVSNGRHALPADKLDVAKDATLKMLSNFKPQAESVTVDGHKAWLITFRSQAADTEILNMLLVTSENDKAVQAAFNMTKDLVGQYQGVARASLLSIKFDK</sequence>
<dbReference type="Proteomes" id="UP000078386">
    <property type="component" value="Unassembled WGS sequence"/>
</dbReference>
<accession>A0A1B7JM45</accession>
<dbReference type="PATRIC" id="fig|1354264.4.peg.3692"/>
<evidence type="ECO:0000313" key="2">
    <source>
        <dbReference type="EMBL" id="OAT48977.1"/>
    </source>
</evidence>
<dbReference type="AlphaFoldDB" id="A0A1B7JM45"/>
<keyword evidence="1" id="KW-0732">Signal</keyword>
<gene>
    <name evidence="2" type="ORF">M989_03551</name>
</gene>
<comment type="caution">
    <text evidence="2">The sequence shown here is derived from an EMBL/GenBank/DDBJ whole genome shotgun (WGS) entry which is preliminary data.</text>
</comment>
<dbReference type="RefSeq" id="WP_064547508.1">
    <property type="nucleotide sequence ID" value="NZ_LXEU01000071.1"/>
</dbReference>